<comment type="caution">
    <text evidence="1">The sequence shown here is derived from an EMBL/GenBank/DDBJ whole genome shotgun (WGS) entry which is preliminary data.</text>
</comment>
<dbReference type="PANTHER" id="PTHR33973">
    <property type="entry name" value="OS07G0153300 PROTEIN"/>
    <property type="match status" value="1"/>
</dbReference>
<dbReference type="Pfam" id="PF07103">
    <property type="entry name" value="DUF1365"/>
    <property type="match status" value="1"/>
</dbReference>
<dbReference type="RefSeq" id="WP_305893989.1">
    <property type="nucleotide sequence ID" value="NZ_JAUZVZ010000014.1"/>
</dbReference>
<evidence type="ECO:0000313" key="1">
    <source>
        <dbReference type="EMBL" id="MDP4536725.1"/>
    </source>
</evidence>
<dbReference type="PANTHER" id="PTHR33973:SF4">
    <property type="entry name" value="OS07G0153300 PROTEIN"/>
    <property type="match status" value="1"/>
</dbReference>
<keyword evidence="2" id="KW-1185">Reference proteome</keyword>
<sequence length="250" mass="29630">MQTLDFTDHALYRGQLGHQRFRPKPHGFGYPLHYFWLNANTLTKLDDTKFMAYERFSAFSYRRRDYLKGDANLQTAVQAKLQELGAKEPVSYVFVLTPMANWGYYFSPITLYYGYDHLQQLRYVLAEVSNTPWNERHYYLHTIKPDSATYQHDKAFHVSPFNPLDMQYHWQLPPPDEQLHCQITNYRQQQPVFSAWMKLTKQPLTTANLKQILIRAPWPNVLVMIRIYWHALKLWAKGNPVYAHSKKGPS</sequence>
<protein>
    <submittedName>
        <fullName evidence="1">DUF1365 domain-containing protein</fullName>
    </submittedName>
</protein>
<organism evidence="1 2">
    <name type="scientific">Alkalimonas collagenimarina</name>
    <dbReference type="NCBI Taxonomy" id="400390"/>
    <lineage>
        <taxon>Bacteria</taxon>
        <taxon>Pseudomonadati</taxon>
        <taxon>Pseudomonadota</taxon>
        <taxon>Gammaproteobacteria</taxon>
        <taxon>Alkalimonas</taxon>
    </lineage>
</organism>
<name>A0ABT9H1F3_9GAMM</name>
<gene>
    <name evidence="1" type="ORF">Q3O60_11030</name>
</gene>
<reference evidence="1 2" key="1">
    <citation type="submission" date="2023-08" db="EMBL/GenBank/DDBJ databases">
        <authorList>
            <person name="Joshi A."/>
            <person name="Thite S."/>
        </authorList>
    </citation>
    <scope>NUCLEOTIDE SEQUENCE [LARGE SCALE GENOMIC DNA]</scope>
    <source>
        <strain evidence="1 2">AC40</strain>
    </source>
</reference>
<dbReference type="Proteomes" id="UP001231616">
    <property type="component" value="Unassembled WGS sequence"/>
</dbReference>
<proteinExistence type="predicted"/>
<dbReference type="EMBL" id="JAUZVZ010000014">
    <property type="protein sequence ID" value="MDP4536725.1"/>
    <property type="molecule type" value="Genomic_DNA"/>
</dbReference>
<accession>A0ABT9H1F3</accession>
<dbReference type="InterPro" id="IPR010775">
    <property type="entry name" value="DUF1365"/>
</dbReference>
<evidence type="ECO:0000313" key="2">
    <source>
        <dbReference type="Proteomes" id="UP001231616"/>
    </source>
</evidence>